<gene>
    <name evidence="1" type="ORF">A1QO_04220</name>
</gene>
<name>A0A1E5BIS2_9VIBR</name>
<evidence type="ECO:0000313" key="1">
    <source>
        <dbReference type="EMBL" id="OEE37318.1"/>
    </source>
</evidence>
<evidence type="ECO:0000313" key="2">
    <source>
        <dbReference type="Proteomes" id="UP000094741"/>
    </source>
</evidence>
<sequence length="90" mass="10387">MNNDDIYIDSKYRQGEFSDGAPFAFELNYGSWNNFTWREILLKADSIWLVSSRTGEKVQVEEIDGYALGHNDGIDCCQSRLKFDAIEVRL</sequence>
<dbReference type="EMBL" id="AJYQ02000020">
    <property type="protein sequence ID" value="OEE37318.1"/>
    <property type="molecule type" value="Genomic_DNA"/>
</dbReference>
<protein>
    <submittedName>
        <fullName evidence="1">Uncharacterized protein</fullName>
    </submittedName>
</protein>
<dbReference type="Proteomes" id="UP000094741">
    <property type="component" value="Unassembled WGS sequence"/>
</dbReference>
<dbReference type="RefSeq" id="WP_017041798.1">
    <property type="nucleotide sequence ID" value="NZ_AJYQ02000020.1"/>
</dbReference>
<organism evidence="1 2">
    <name type="scientific">Vibrio genomosp. F10 str. ZF-129</name>
    <dbReference type="NCBI Taxonomy" id="1187848"/>
    <lineage>
        <taxon>Bacteria</taxon>
        <taxon>Pseudomonadati</taxon>
        <taxon>Pseudomonadota</taxon>
        <taxon>Gammaproteobacteria</taxon>
        <taxon>Vibrionales</taxon>
        <taxon>Vibrionaceae</taxon>
        <taxon>Vibrio</taxon>
    </lineage>
</organism>
<proteinExistence type="predicted"/>
<accession>A0A1E5BIS2</accession>
<reference evidence="1 2" key="1">
    <citation type="journal article" date="2012" name="Science">
        <title>Ecological populations of bacteria act as socially cohesive units of antibiotic production and resistance.</title>
        <authorList>
            <person name="Cordero O.X."/>
            <person name="Wildschutte H."/>
            <person name="Kirkup B."/>
            <person name="Proehl S."/>
            <person name="Ngo L."/>
            <person name="Hussain F."/>
            <person name="Le Roux F."/>
            <person name="Mincer T."/>
            <person name="Polz M.F."/>
        </authorList>
    </citation>
    <scope>NUCLEOTIDE SEQUENCE [LARGE SCALE GENOMIC DNA]</scope>
    <source>
        <strain evidence="1 2">ZF-129</strain>
    </source>
</reference>
<comment type="caution">
    <text evidence="1">The sequence shown here is derived from an EMBL/GenBank/DDBJ whole genome shotgun (WGS) entry which is preliminary data.</text>
</comment>
<dbReference type="AlphaFoldDB" id="A0A1E5BIS2"/>